<protein>
    <recommendedName>
        <fullName evidence="7">Bacterial transcriptional activator domain-containing protein</fullName>
    </recommendedName>
</protein>
<dbReference type="InterPro" id="IPR003593">
    <property type="entry name" value="AAA+_ATPase"/>
</dbReference>
<evidence type="ECO:0000313" key="6">
    <source>
        <dbReference type="Proteomes" id="UP000635726"/>
    </source>
</evidence>
<evidence type="ECO:0000256" key="1">
    <source>
        <dbReference type="ARBA" id="ARBA00023015"/>
    </source>
</evidence>
<dbReference type="GO" id="GO:0003677">
    <property type="term" value="F:DNA binding"/>
    <property type="evidence" value="ECO:0007669"/>
    <property type="project" value="TreeGrafter"/>
</dbReference>
<dbReference type="Pfam" id="PF13424">
    <property type="entry name" value="TPR_12"/>
    <property type="match status" value="1"/>
</dbReference>
<accession>A0A917UR40</accession>
<dbReference type="Pfam" id="PF03704">
    <property type="entry name" value="BTAD"/>
    <property type="match status" value="1"/>
</dbReference>
<feature type="domain" description="AAA+ ATPase" evidence="3">
    <location>
        <begin position="288"/>
        <end position="419"/>
    </location>
</feature>
<evidence type="ECO:0000256" key="2">
    <source>
        <dbReference type="ARBA" id="ARBA00023163"/>
    </source>
</evidence>
<gene>
    <name evidence="5" type="ORF">GCM10008939_23170</name>
</gene>
<dbReference type="EMBL" id="BMOE01000007">
    <property type="protein sequence ID" value="GGJ78631.1"/>
    <property type="molecule type" value="Genomic_DNA"/>
</dbReference>
<dbReference type="SUPFAM" id="SSF52540">
    <property type="entry name" value="P-loop containing nucleoside triphosphate hydrolases"/>
    <property type="match status" value="1"/>
</dbReference>
<dbReference type="InterPro" id="IPR011990">
    <property type="entry name" value="TPR-like_helical_dom_sf"/>
</dbReference>
<sequence>MTATPPPVPELLARSADDAAHLYLHLLGEVRLAWGGVSLPLPGPKPLAVLAYLHLKGRASREELAEIFWPDKHNALQNVRQALMTLRRLSGAGGWLMEDRQELVLAGISDVSELRRLQQGDPQAALDFALSSDTLLGRLATISAHFDAWLDEERGVLRATQLKVLQACSLQLLDSGQYDRARDLLHQAMFMEGDSEATYRTLMLLEHRAGRTAQALQVFEECRRMLESELNLTPDTETLNLLQQIEDRPSGSNQRGELLSGEVLAQPATEPCFGRQDELTQARALLQHHRRVLVHGLAGLGKTRLARELAGQVTPAGRQVAWLDVGGDSGEVILNGLRDLLRAKRDTDLEDAFSQARVGLLVLDNAVNTYAAQQVLSRLPESVPVLLTSRLRLPNLPKVELSRLPRSAALDLLRFHLPEGGEPEAVNQDALCALLGDHPFAVRLAARTLGPASGAEVVRALYDAPHDTVQVLLEQSVGQLDARAYEAYLGLGSLFVPQATPELLASLLARPEEEVTVALFQLVERGLLTRASRAGSDTVSFQMHDLTWHAARAHRAHLPHHLVHAVTGYTETFAERPDLLATDLPHLLGAAAIAPPPLLRRLLRAWLGGQYIAARGFPTAHLHLLQKGIERAEQDGDFETASLLNGKYADISQALLGDQVTATERLLRAAGQAGQVQAWGRQATFLALAGQMEAMRRLPEAFTHLQAAQDLADRSGQPVIQARVRAQQAMAHASRQEFVQARALLAEARDLLHQVLQTGPGDHAVWTAYLGVLGNLGQSEMRLGNLTGALDLKREVWRVASGRDDRLFMARSAFDQGELLHQLGQPQDALTQLRAAIEISQTLGAGSLESMARKLLQDIASAQPDEGGS</sequence>
<name>A0A917UR40_9DEIO</name>
<organism evidence="5 6">
    <name type="scientific">Deinococcus aquiradiocola</name>
    <dbReference type="NCBI Taxonomy" id="393059"/>
    <lineage>
        <taxon>Bacteria</taxon>
        <taxon>Thermotogati</taxon>
        <taxon>Deinococcota</taxon>
        <taxon>Deinococci</taxon>
        <taxon>Deinococcales</taxon>
        <taxon>Deinococcaceae</taxon>
        <taxon>Deinococcus</taxon>
    </lineage>
</organism>
<dbReference type="InterPro" id="IPR051677">
    <property type="entry name" value="AfsR-DnrI-RedD_regulator"/>
</dbReference>
<keyword evidence="2" id="KW-0804">Transcription</keyword>
<dbReference type="Proteomes" id="UP000635726">
    <property type="component" value="Unassembled WGS sequence"/>
</dbReference>
<evidence type="ECO:0000313" key="5">
    <source>
        <dbReference type="EMBL" id="GGJ78631.1"/>
    </source>
</evidence>
<dbReference type="Gene3D" id="1.25.40.10">
    <property type="entry name" value="Tetratricopeptide repeat domain"/>
    <property type="match status" value="2"/>
</dbReference>
<feature type="domain" description="Bacterial transcriptional activator" evidence="4">
    <location>
        <begin position="109"/>
        <end position="246"/>
    </location>
</feature>
<keyword evidence="6" id="KW-1185">Reference proteome</keyword>
<dbReference type="InterPro" id="IPR027417">
    <property type="entry name" value="P-loop_NTPase"/>
</dbReference>
<reference evidence="5" key="2">
    <citation type="submission" date="2020-09" db="EMBL/GenBank/DDBJ databases">
        <authorList>
            <person name="Sun Q."/>
            <person name="Ohkuma M."/>
        </authorList>
    </citation>
    <scope>NUCLEOTIDE SEQUENCE</scope>
    <source>
        <strain evidence="5">JCM 14371</strain>
    </source>
</reference>
<dbReference type="InterPro" id="IPR005158">
    <property type="entry name" value="BTAD"/>
</dbReference>
<reference evidence="5" key="1">
    <citation type="journal article" date="2014" name="Int. J. Syst. Evol. Microbiol.">
        <title>Complete genome sequence of Corynebacterium casei LMG S-19264T (=DSM 44701T), isolated from a smear-ripened cheese.</title>
        <authorList>
            <consortium name="US DOE Joint Genome Institute (JGI-PGF)"/>
            <person name="Walter F."/>
            <person name="Albersmeier A."/>
            <person name="Kalinowski J."/>
            <person name="Ruckert C."/>
        </authorList>
    </citation>
    <scope>NUCLEOTIDE SEQUENCE</scope>
    <source>
        <strain evidence="5">JCM 14371</strain>
    </source>
</reference>
<dbReference type="PANTHER" id="PTHR35807">
    <property type="entry name" value="TRANSCRIPTIONAL REGULATOR REDD-RELATED"/>
    <property type="match status" value="1"/>
</dbReference>
<dbReference type="RefSeq" id="WP_188963445.1">
    <property type="nucleotide sequence ID" value="NZ_BMOE01000007.1"/>
</dbReference>
<dbReference type="Gene3D" id="1.10.10.10">
    <property type="entry name" value="Winged helix-like DNA-binding domain superfamily/Winged helix DNA-binding domain"/>
    <property type="match status" value="1"/>
</dbReference>
<dbReference type="PANTHER" id="PTHR35807:SF1">
    <property type="entry name" value="TRANSCRIPTIONAL REGULATOR REDD"/>
    <property type="match status" value="1"/>
</dbReference>
<dbReference type="InterPro" id="IPR036388">
    <property type="entry name" value="WH-like_DNA-bd_sf"/>
</dbReference>
<dbReference type="SMART" id="SM00382">
    <property type="entry name" value="AAA"/>
    <property type="match status" value="1"/>
</dbReference>
<dbReference type="Pfam" id="PF25201">
    <property type="entry name" value="nSTAND6"/>
    <property type="match status" value="1"/>
</dbReference>
<dbReference type="SMART" id="SM01043">
    <property type="entry name" value="BTAD"/>
    <property type="match status" value="1"/>
</dbReference>
<evidence type="ECO:0000259" key="3">
    <source>
        <dbReference type="SMART" id="SM00382"/>
    </source>
</evidence>
<evidence type="ECO:0000259" key="4">
    <source>
        <dbReference type="SMART" id="SM01043"/>
    </source>
</evidence>
<dbReference type="AlphaFoldDB" id="A0A917UR40"/>
<dbReference type="InterPro" id="IPR057575">
    <property type="entry name" value="nSTAND6_dom"/>
</dbReference>
<dbReference type="GO" id="GO:0006355">
    <property type="term" value="P:regulation of DNA-templated transcription"/>
    <property type="evidence" value="ECO:0007669"/>
    <property type="project" value="TreeGrafter"/>
</dbReference>
<comment type="caution">
    <text evidence="5">The sequence shown here is derived from an EMBL/GenBank/DDBJ whole genome shotgun (WGS) entry which is preliminary data.</text>
</comment>
<proteinExistence type="predicted"/>
<evidence type="ECO:0008006" key="7">
    <source>
        <dbReference type="Google" id="ProtNLM"/>
    </source>
</evidence>
<keyword evidence="1" id="KW-0805">Transcription regulation</keyword>
<dbReference type="Gene3D" id="3.40.50.300">
    <property type="entry name" value="P-loop containing nucleotide triphosphate hydrolases"/>
    <property type="match status" value="1"/>
</dbReference>
<dbReference type="SUPFAM" id="SSF48452">
    <property type="entry name" value="TPR-like"/>
    <property type="match status" value="2"/>
</dbReference>